<organism evidence="3 4">
    <name type="scientific">Albibacterium bauzanense</name>
    <dbReference type="NCBI Taxonomy" id="653929"/>
    <lineage>
        <taxon>Bacteria</taxon>
        <taxon>Pseudomonadati</taxon>
        <taxon>Bacteroidota</taxon>
        <taxon>Sphingobacteriia</taxon>
        <taxon>Sphingobacteriales</taxon>
        <taxon>Sphingobacteriaceae</taxon>
        <taxon>Albibacterium</taxon>
    </lineage>
</organism>
<feature type="region of interest" description="Disordered" evidence="1">
    <location>
        <begin position="18"/>
        <end position="40"/>
    </location>
</feature>
<evidence type="ECO:0000256" key="1">
    <source>
        <dbReference type="SAM" id="MobiDB-lite"/>
    </source>
</evidence>
<keyword evidence="4" id="KW-1185">Reference proteome</keyword>
<protein>
    <submittedName>
        <fullName evidence="3">Uncharacterized protein</fullName>
    </submittedName>
</protein>
<dbReference type="AlphaFoldDB" id="A0A4V2PYA8"/>
<comment type="caution">
    <text evidence="3">The sequence shown here is derived from an EMBL/GenBank/DDBJ whole genome shotgun (WGS) entry which is preliminary data.</text>
</comment>
<keyword evidence="2" id="KW-0812">Transmembrane</keyword>
<sequence length="69" mass="8201">MFYVIFLKGDINMEQNDKAEHDYSHHQRNPGPSKEALEEKSDKPASRLLQWVIIIAIVVLTIIIFWHYY</sequence>
<name>A0A4V2PYA8_9SPHI</name>
<evidence type="ECO:0000313" key="4">
    <source>
        <dbReference type="Proteomes" id="UP000294616"/>
    </source>
</evidence>
<evidence type="ECO:0000313" key="3">
    <source>
        <dbReference type="EMBL" id="TCK85281.1"/>
    </source>
</evidence>
<feature type="transmembrane region" description="Helical" evidence="2">
    <location>
        <begin position="48"/>
        <end position="68"/>
    </location>
</feature>
<accession>A0A4V2PYA8</accession>
<proteinExistence type="predicted"/>
<dbReference type="EMBL" id="SMGO01000001">
    <property type="protein sequence ID" value="TCK85281.1"/>
    <property type="molecule type" value="Genomic_DNA"/>
</dbReference>
<gene>
    <name evidence="3" type="ORF">C8N28_0584</name>
</gene>
<reference evidence="3 4" key="1">
    <citation type="submission" date="2019-03" db="EMBL/GenBank/DDBJ databases">
        <title>Genomic Encyclopedia of Archaeal and Bacterial Type Strains, Phase II (KMG-II): from individual species to whole genera.</title>
        <authorList>
            <person name="Goeker M."/>
        </authorList>
    </citation>
    <scope>NUCLEOTIDE SEQUENCE [LARGE SCALE GENOMIC DNA]</scope>
    <source>
        <strain evidence="3 4">DSM 22554</strain>
    </source>
</reference>
<dbReference type="OrthoDB" id="770939at2"/>
<dbReference type="Proteomes" id="UP000294616">
    <property type="component" value="Unassembled WGS sequence"/>
</dbReference>
<keyword evidence="2" id="KW-1133">Transmembrane helix</keyword>
<keyword evidence="2" id="KW-0472">Membrane</keyword>
<evidence type="ECO:0000256" key="2">
    <source>
        <dbReference type="SAM" id="Phobius"/>
    </source>
</evidence>